<feature type="transmembrane region" description="Helical" evidence="1">
    <location>
        <begin position="6"/>
        <end position="26"/>
    </location>
</feature>
<dbReference type="OrthoDB" id="10249433at2759"/>
<gene>
    <name evidence="2" type="ORF">PSON_ATCC_30995.1.T0370093</name>
</gene>
<evidence type="ECO:0000313" key="2">
    <source>
        <dbReference type="EMBL" id="CAD8078060.1"/>
    </source>
</evidence>
<organism evidence="2 3">
    <name type="scientific">Paramecium sonneborni</name>
    <dbReference type="NCBI Taxonomy" id="65129"/>
    <lineage>
        <taxon>Eukaryota</taxon>
        <taxon>Sar</taxon>
        <taxon>Alveolata</taxon>
        <taxon>Ciliophora</taxon>
        <taxon>Intramacronucleata</taxon>
        <taxon>Oligohymenophorea</taxon>
        <taxon>Peniculida</taxon>
        <taxon>Parameciidae</taxon>
        <taxon>Paramecium</taxon>
    </lineage>
</organism>
<dbReference type="AlphaFoldDB" id="A0A8S1MCA3"/>
<evidence type="ECO:0000256" key="1">
    <source>
        <dbReference type="SAM" id="Phobius"/>
    </source>
</evidence>
<protein>
    <submittedName>
        <fullName evidence="2">Uncharacterized protein</fullName>
    </submittedName>
</protein>
<reference evidence="2" key="1">
    <citation type="submission" date="2021-01" db="EMBL/GenBank/DDBJ databases">
        <authorList>
            <consortium name="Genoscope - CEA"/>
            <person name="William W."/>
        </authorList>
    </citation>
    <scope>NUCLEOTIDE SEQUENCE</scope>
</reference>
<dbReference type="EMBL" id="CAJJDN010000037">
    <property type="protein sequence ID" value="CAD8078060.1"/>
    <property type="molecule type" value="Genomic_DNA"/>
</dbReference>
<keyword evidence="1" id="KW-0472">Membrane</keyword>
<sequence length="114" mass="13343">MEPSQIVAICIATFLGVIYIASLVLLHCFGKIYRLTFPNPPPQYTEKYFGEKLKYVNVYSKDARLKSDQLLNSQYLDRVRSIPYVYLKNKYSETNNYLLYFHGNAEDLQLTIFV</sequence>
<keyword evidence="3" id="KW-1185">Reference proteome</keyword>
<proteinExistence type="predicted"/>
<keyword evidence="1" id="KW-0812">Transmembrane</keyword>
<evidence type="ECO:0000313" key="3">
    <source>
        <dbReference type="Proteomes" id="UP000692954"/>
    </source>
</evidence>
<keyword evidence="1" id="KW-1133">Transmembrane helix</keyword>
<accession>A0A8S1MCA3</accession>
<name>A0A8S1MCA3_9CILI</name>
<comment type="caution">
    <text evidence="2">The sequence shown here is derived from an EMBL/GenBank/DDBJ whole genome shotgun (WGS) entry which is preliminary data.</text>
</comment>
<dbReference type="Proteomes" id="UP000692954">
    <property type="component" value="Unassembled WGS sequence"/>
</dbReference>